<evidence type="ECO:0000256" key="1">
    <source>
        <dbReference type="SAM" id="SignalP"/>
    </source>
</evidence>
<keyword evidence="3" id="KW-0378">Hydrolase</keyword>
<dbReference type="AlphaFoldDB" id="A0A2L1U7A2"/>
<dbReference type="GO" id="GO:0016787">
    <property type="term" value="F:hydrolase activity"/>
    <property type="evidence" value="ECO:0007669"/>
    <property type="project" value="UniProtKB-KW"/>
</dbReference>
<dbReference type="RefSeq" id="WP_104932828.1">
    <property type="nucleotide sequence ID" value="NZ_CP019656.1"/>
</dbReference>
<feature type="domain" description="SLH" evidence="2">
    <location>
        <begin position="174"/>
        <end position="232"/>
    </location>
</feature>
<feature type="domain" description="SLH" evidence="2">
    <location>
        <begin position="234"/>
        <end position="288"/>
    </location>
</feature>
<geneLocation type="plasmid" evidence="3">
    <name>unnamed1</name>
</geneLocation>
<protein>
    <submittedName>
        <fullName evidence="3">Thermophilic serine proteinase</fullName>
        <ecNumber evidence="3">3.4.21.-</ecNumber>
    </submittedName>
</protein>
<keyword evidence="3" id="KW-0614">Plasmid</keyword>
<feature type="chain" id="PRO_5014979547" evidence="1">
    <location>
        <begin position="25"/>
        <end position="288"/>
    </location>
</feature>
<dbReference type="PANTHER" id="PTHR43308">
    <property type="entry name" value="OUTER MEMBRANE PROTEIN ALPHA-RELATED"/>
    <property type="match status" value="1"/>
</dbReference>
<dbReference type="PROSITE" id="PS51272">
    <property type="entry name" value="SLH"/>
    <property type="match status" value="3"/>
</dbReference>
<dbReference type="Proteomes" id="UP000239833">
    <property type="component" value="Plasmid unnamed1"/>
</dbReference>
<proteinExistence type="predicted"/>
<sequence length="288" mass="32287" precursor="true">MKKVLPIFCLAILVLLSVPGTSFAWYPPDQPAHDQIYITPDNTYQNPARPEGDLHDEVKGYREEGGGYAIIGYYTGRVHDGEKIEIVSYPNGNYILTIHIVDKKPDPVPSPEYPFDDLSGVFNKEQIKYLAEHGLVFGVADREFAPFRPITRAEFTTLIIRSMGLDRQKPTGSKSFNDINPEDWYYNEVLVAAENGIANGIGSELFAPETQITREEAATIVSHSVKKQTTHSIFAGFTDQDEISDWAYAHIQFLLGQKIISGYEDGSFRPLRNLNRAEAAALVYKLVL</sequence>
<dbReference type="InterPro" id="IPR051465">
    <property type="entry name" value="Cell_Envelope_Struct_Comp"/>
</dbReference>
<dbReference type="Pfam" id="PF00395">
    <property type="entry name" value="SLH"/>
    <property type="match status" value="3"/>
</dbReference>
<name>A0A2L1U7A2_9BACL</name>
<feature type="signal peptide" evidence="1">
    <location>
        <begin position="1"/>
        <end position="24"/>
    </location>
</feature>
<reference evidence="4" key="1">
    <citation type="submission" date="2017-02" db="EMBL/GenBank/DDBJ databases">
        <title>Delineation of Paenibacillus larvae strains originating from foulbrood outbreaks.</title>
        <authorList>
            <person name="Beims H."/>
            <person name="Bunk B."/>
            <person name="Sproeer C."/>
            <person name="Mohr K.I."/>
            <person name="Pradella S."/>
            <person name="Guenther G."/>
            <person name="Rohde M."/>
            <person name="von der Ohe W."/>
            <person name="Steinert M."/>
        </authorList>
    </citation>
    <scope>NUCLEOTIDE SEQUENCE [LARGE SCALE GENOMIC DNA]</scope>
    <source>
        <strain evidence="4">Eric_III</strain>
        <plasmid evidence="4">Plasmid unnamed1</plasmid>
    </source>
</reference>
<feature type="domain" description="SLH" evidence="2">
    <location>
        <begin position="110"/>
        <end position="173"/>
    </location>
</feature>
<keyword evidence="1" id="KW-0732">Signal</keyword>
<gene>
    <name evidence="3" type="ORF">ERICIII_04797</name>
</gene>
<evidence type="ECO:0000259" key="2">
    <source>
        <dbReference type="PROSITE" id="PS51272"/>
    </source>
</evidence>
<evidence type="ECO:0000313" key="4">
    <source>
        <dbReference type="Proteomes" id="UP000239833"/>
    </source>
</evidence>
<dbReference type="EC" id="3.4.21.-" evidence="3"/>
<dbReference type="InterPro" id="IPR001119">
    <property type="entry name" value="SLH_dom"/>
</dbReference>
<dbReference type="EMBL" id="CP019656">
    <property type="protein sequence ID" value="AVF28801.1"/>
    <property type="molecule type" value="Genomic_DNA"/>
</dbReference>
<evidence type="ECO:0000313" key="3">
    <source>
        <dbReference type="EMBL" id="AVF28801.1"/>
    </source>
</evidence>
<organism evidence="3 4">
    <name type="scientific">Paenibacillus larvae subsp. larvae</name>
    <dbReference type="NCBI Taxonomy" id="147375"/>
    <lineage>
        <taxon>Bacteria</taxon>
        <taxon>Bacillati</taxon>
        <taxon>Bacillota</taxon>
        <taxon>Bacilli</taxon>
        <taxon>Bacillales</taxon>
        <taxon>Paenibacillaceae</taxon>
        <taxon>Paenibacillus</taxon>
    </lineage>
</organism>
<accession>A0A2L1U7A2</accession>